<sequence length="178" mass="19693">MSSQLFKGRCMRSSLGLPPEPQTILAVGSGSCGMPRRRFDDSTSGSSSPSSSSNSDSSSSDESARETRHAKRARKPEKARPPAQPEDSRIQDNPGHPQVNDAVVVPEALSSLIQRTLGQGVKQTTSETREQVMRIKIYLKNSVMHQHLGMRRPGNGASRRRRESKGERLDREKSRNRV</sequence>
<feature type="region of interest" description="Disordered" evidence="1">
    <location>
        <begin position="145"/>
        <end position="178"/>
    </location>
</feature>
<feature type="compositionally biased region" description="Basic and acidic residues" evidence="1">
    <location>
        <begin position="76"/>
        <end position="90"/>
    </location>
</feature>
<protein>
    <submittedName>
        <fullName evidence="2">Uncharacterized protein</fullName>
    </submittedName>
</protein>
<organism evidence="2 3">
    <name type="scientific">Daphnia pulex</name>
    <name type="common">Water flea</name>
    <dbReference type="NCBI Taxonomy" id="6669"/>
    <lineage>
        <taxon>Eukaryota</taxon>
        <taxon>Metazoa</taxon>
        <taxon>Ecdysozoa</taxon>
        <taxon>Arthropoda</taxon>
        <taxon>Crustacea</taxon>
        <taxon>Branchiopoda</taxon>
        <taxon>Diplostraca</taxon>
        <taxon>Cladocera</taxon>
        <taxon>Anomopoda</taxon>
        <taxon>Daphniidae</taxon>
        <taxon>Daphnia</taxon>
    </lineage>
</organism>
<dbReference type="KEGG" id="dpx:DAPPUDRAFT_270455"/>
<reference evidence="2 3" key="1">
    <citation type="journal article" date="2011" name="Science">
        <title>The ecoresponsive genome of Daphnia pulex.</title>
        <authorList>
            <person name="Colbourne J.K."/>
            <person name="Pfrender M.E."/>
            <person name="Gilbert D."/>
            <person name="Thomas W.K."/>
            <person name="Tucker A."/>
            <person name="Oakley T.H."/>
            <person name="Tokishita S."/>
            <person name="Aerts A."/>
            <person name="Arnold G.J."/>
            <person name="Basu M.K."/>
            <person name="Bauer D.J."/>
            <person name="Caceres C.E."/>
            <person name="Carmel L."/>
            <person name="Casola C."/>
            <person name="Choi J.H."/>
            <person name="Detter J.C."/>
            <person name="Dong Q."/>
            <person name="Dusheyko S."/>
            <person name="Eads B.D."/>
            <person name="Frohlich T."/>
            <person name="Geiler-Samerotte K.A."/>
            <person name="Gerlach D."/>
            <person name="Hatcher P."/>
            <person name="Jogdeo S."/>
            <person name="Krijgsveld J."/>
            <person name="Kriventseva E.V."/>
            <person name="Kultz D."/>
            <person name="Laforsch C."/>
            <person name="Lindquist E."/>
            <person name="Lopez J."/>
            <person name="Manak J.R."/>
            <person name="Muller J."/>
            <person name="Pangilinan J."/>
            <person name="Patwardhan R.P."/>
            <person name="Pitluck S."/>
            <person name="Pritham E.J."/>
            <person name="Rechtsteiner A."/>
            <person name="Rho M."/>
            <person name="Rogozin I.B."/>
            <person name="Sakarya O."/>
            <person name="Salamov A."/>
            <person name="Schaack S."/>
            <person name="Shapiro H."/>
            <person name="Shiga Y."/>
            <person name="Skalitzky C."/>
            <person name="Smith Z."/>
            <person name="Souvorov A."/>
            <person name="Sung W."/>
            <person name="Tang Z."/>
            <person name="Tsuchiya D."/>
            <person name="Tu H."/>
            <person name="Vos H."/>
            <person name="Wang M."/>
            <person name="Wolf Y.I."/>
            <person name="Yamagata H."/>
            <person name="Yamada T."/>
            <person name="Ye Y."/>
            <person name="Shaw J.R."/>
            <person name="Andrews J."/>
            <person name="Crease T.J."/>
            <person name="Tang H."/>
            <person name="Lucas S.M."/>
            <person name="Robertson H.M."/>
            <person name="Bork P."/>
            <person name="Koonin E.V."/>
            <person name="Zdobnov E.M."/>
            <person name="Grigoriev I.V."/>
            <person name="Lynch M."/>
            <person name="Boore J.L."/>
        </authorList>
    </citation>
    <scope>NUCLEOTIDE SEQUENCE [LARGE SCALE GENOMIC DNA]</scope>
</reference>
<dbReference type="HOGENOM" id="CLU_1512116_0_0_1"/>
<evidence type="ECO:0000313" key="3">
    <source>
        <dbReference type="Proteomes" id="UP000000305"/>
    </source>
</evidence>
<dbReference type="PROSITE" id="PS51257">
    <property type="entry name" value="PROKAR_LIPOPROTEIN"/>
    <property type="match status" value="1"/>
</dbReference>
<feature type="region of interest" description="Disordered" evidence="1">
    <location>
        <begin position="1"/>
        <end position="105"/>
    </location>
</feature>
<dbReference type="AlphaFoldDB" id="E9I0R8"/>
<dbReference type="Proteomes" id="UP000000305">
    <property type="component" value="Unassembled WGS sequence"/>
</dbReference>
<evidence type="ECO:0000313" key="2">
    <source>
        <dbReference type="EMBL" id="EFX62412.1"/>
    </source>
</evidence>
<evidence type="ECO:0000256" key="1">
    <source>
        <dbReference type="SAM" id="MobiDB-lite"/>
    </source>
</evidence>
<accession>E9I0R8</accession>
<name>E9I0R8_DAPPU</name>
<proteinExistence type="predicted"/>
<feature type="compositionally biased region" description="Basic and acidic residues" evidence="1">
    <location>
        <begin position="164"/>
        <end position="178"/>
    </location>
</feature>
<gene>
    <name evidence="2" type="ORF">DAPPUDRAFT_270455</name>
</gene>
<dbReference type="EMBL" id="GL733612">
    <property type="protein sequence ID" value="EFX62412.1"/>
    <property type="molecule type" value="Genomic_DNA"/>
</dbReference>
<keyword evidence="3" id="KW-1185">Reference proteome</keyword>
<feature type="compositionally biased region" description="Low complexity" evidence="1">
    <location>
        <begin position="42"/>
        <end position="61"/>
    </location>
</feature>
<dbReference type="InParanoid" id="E9I0R8"/>